<dbReference type="STRING" id="323848.Nmul_A2025"/>
<dbReference type="Gene3D" id="1.10.10.10">
    <property type="entry name" value="Winged helix-like DNA-binding domain superfamily/Winged helix DNA-binding domain"/>
    <property type="match status" value="1"/>
</dbReference>
<gene>
    <name evidence="3" type="ordered locus">Nmul_A2025</name>
</gene>
<dbReference type="Pfam" id="PF01527">
    <property type="entry name" value="HTH_Tnp_1"/>
    <property type="match status" value="1"/>
</dbReference>
<dbReference type="InterPro" id="IPR010921">
    <property type="entry name" value="Trp_repressor/repl_initiator"/>
</dbReference>
<name>Q2Y7F1_NITMU</name>
<dbReference type="PANTHER" id="PTHR37936:SF3">
    <property type="entry name" value="TRANSPOSASE INSC FOR INSERTION ELEMENT IS2A-RELATED"/>
    <property type="match status" value="1"/>
</dbReference>
<reference evidence="3 4" key="2">
    <citation type="journal article" date="2008" name="Appl. Environ. Microbiol.">
        <title>Complete genome sequence of Nitrosospira multiformis, an ammonia-oxidizing bacterium from the soil environment.</title>
        <authorList>
            <person name="Norton J.M."/>
            <person name="Klotz M.G."/>
            <person name="Stein L.Y."/>
            <person name="Arp D.J."/>
            <person name="Bottomley P.J."/>
            <person name="Chain P.S."/>
            <person name="Hauser L.J."/>
            <person name="Land M.L."/>
            <person name="Larimer F.W."/>
            <person name="Shin M.W."/>
            <person name="Starkenburg S.R."/>
        </authorList>
    </citation>
    <scope>NUCLEOTIDE SEQUENCE [LARGE SCALE GENOMIC DNA]</scope>
    <source>
        <strain evidence="4">ATCC 25196 / NCIMB 11849 / C 71</strain>
    </source>
</reference>
<dbReference type="Proteomes" id="UP000002718">
    <property type="component" value="Chromosome"/>
</dbReference>
<evidence type="ECO:0000256" key="1">
    <source>
        <dbReference type="ARBA" id="ARBA00009964"/>
    </source>
</evidence>
<dbReference type="KEGG" id="nmu:Nmul_A2025"/>
<dbReference type="PANTHER" id="PTHR37936">
    <property type="entry name" value="TRANSPOSASE INSC FOR INSERTION ELEMENT IS2A-RELATED"/>
    <property type="match status" value="1"/>
</dbReference>
<dbReference type="SUPFAM" id="SSF48295">
    <property type="entry name" value="TrpR-like"/>
    <property type="match status" value="1"/>
</dbReference>
<dbReference type="InterPro" id="IPR002514">
    <property type="entry name" value="Transposase_8"/>
</dbReference>
<dbReference type="EMBL" id="CP000103">
    <property type="protein sequence ID" value="ABB75320.1"/>
    <property type="molecule type" value="Genomic_DNA"/>
</dbReference>
<dbReference type="GO" id="GO:0006313">
    <property type="term" value="P:DNA transposition"/>
    <property type="evidence" value="ECO:0007669"/>
    <property type="project" value="InterPro"/>
</dbReference>
<keyword evidence="2" id="KW-0175">Coiled coil</keyword>
<dbReference type="AlphaFoldDB" id="Q2Y7F1"/>
<accession>Q2Y7F1</accession>
<comment type="similarity">
    <text evidence="1">Belongs to the transposase 8 family.</text>
</comment>
<evidence type="ECO:0000313" key="4">
    <source>
        <dbReference type="Proteomes" id="UP000002718"/>
    </source>
</evidence>
<reference evidence="4" key="1">
    <citation type="submission" date="2005-08" db="EMBL/GenBank/DDBJ databases">
        <title>Complete sequence of chromosome 1 of Nitrosospira multiformis ATCC 25196.</title>
        <authorList>
            <person name="Copeland A."/>
            <person name="Lucas S."/>
            <person name="Lapidus A."/>
            <person name="Barry K."/>
            <person name="Detter J.C."/>
            <person name="Glavina T."/>
            <person name="Hammon N."/>
            <person name="Israni S."/>
            <person name="Pitluck S."/>
            <person name="Chain P."/>
            <person name="Malfatti S."/>
            <person name="Shin M."/>
            <person name="Vergez L."/>
            <person name="Schmutz J."/>
            <person name="Larimer F."/>
            <person name="Land M."/>
            <person name="Hauser L."/>
            <person name="Kyrpides N."/>
            <person name="Lykidis A."/>
            <person name="Richardson P."/>
        </authorList>
    </citation>
    <scope>NUCLEOTIDE SEQUENCE [LARGE SCALE GENOMIC DNA]</scope>
    <source>
        <strain evidence="4">ATCC 25196 / NCIMB 11849 / C 71</strain>
    </source>
</reference>
<dbReference type="GO" id="GO:0043565">
    <property type="term" value="F:sequence-specific DNA binding"/>
    <property type="evidence" value="ECO:0007669"/>
    <property type="project" value="InterPro"/>
</dbReference>
<keyword evidence="4" id="KW-1185">Reference proteome</keyword>
<evidence type="ECO:0000313" key="3">
    <source>
        <dbReference type="EMBL" id="ABB75320.1"/>
    </source>
</evidence>
<organism evidence="3 4">
    <name type="scientific">Nitrosospira multiformis (strain ATCC 25196 / NCIMB 11849 / C 71)</name>
    <dbReference type="NCBI Taxonomy" id="323848"/>
    <lineage>
        <taxon>Bacteria</taxon>
        <taxon>Pseudomonadati</taxon>
        <taxon>Pseudomonadota</taxon>
        <taxon>Betaproteobacteria</taxon>
        <taxon>Nitrosomonadales</taxon>
        <taxon>Nitrosomonadaceae</taxon>
        <taxon>Nitrosospira</taxon>
    </lineage>
</organism>
<dbReference type="InterPro" id="IPR036388">
    <property type="entry name" value="WH-like_DNA-bd_sf"/>
</dbReference>
<dbReference type="GO" id="GO:0004803">
    <property type="term" value="F:transposase activity"/>
    <property type="evidence" value="ECO:0007669"/>
    <property type="project" value="InterPro"/>
</dbReference>
<dbReference type="HOGENOM" id="CLU_027402_25_0_4"/>
<evidence type="ECO:0000256" key="2">
    <source>
        <dbReference type="SAM" id="Coils"/>
    </source>
</evidence>
<proteinExistence type="inferred from homology"/>
<feature type="coiled-coil region" evidence="2">
    <location>
        <begin position="79"/>
        <end position="106"/>
    </location>
</feature>
<sequence>MPGAMHSASGLDRIEVVTGVERRRRWTLGEKLKAVEESRLPGMSVSYVARKYGIAPSLLFRWRKLMAEGGQEAVRSGDAVVSAAEVKELKKRIRELERVLGKKTLENEILTEAVKLAHEKKLISRMPLLPPDDLP</sequence>
<protein>
    <submittedName>
        <fullName evidence="3">Transposase IS3/IS911</fullName>
    </submittedName>
</protein>
<dbReference type="eggNOG" id="COG2963">
    <property type="taxonomic scope" value="Bacteria"/>
</dbReference>